<dbReference type="AlphaFoldDB" id="A0AAW0SH18"/>
<evidence type="ECO:0000259" key="7">
    <source>
        <dbReference type="Pfam" id="PF14740"/>
    </source>
</evidence>
<evidence type="ECO:0000313" key="8">
    <source>
        <dbReference type="EMBL" id="KAK8374674.1"/>
    </source>
</evidence>
<evidence type="ECO:0000256" key="5">
    <source>
        <dbReference type="SAM" id="MobiDB-lite"/>
    </source>
</evidence>
<dbReference type="Pfam" id="PF14737">
    <property type="entry name" value="DUF4470"/>
    <property type="match status" value="1"/>
</dbReference>
<dbReference type="InterPro" id="IPR028235">
    <property type="entry name" value="DNAAF3_C"/>
</dbReference>
<name>A0AAW0SH18_SCYPA</name>
<dbReference type="InterPro" id="IPR039304">
    <property type="entry name" value="DNAAF3"/>
</dbReference>
<dbReference type="Proteomes" id="UP001487740">
    <property type="component" value="Unassembled WGS sequence"/>
</dbReference>
<evidence type="ECO:0000256" key="3">
    <source>
        <dbReference type="ARBA" id="ARBA00022794"/>
    </source>
</evidence>
<proteinExistence type="inferred from homology"/>
<dbReference type="Pfam" id="PF14740">
    <property type="entry name" value="DUF4471"/>
    <property type="match status" value="3"/>
</dbReference>
<feature type="region of interest" description="Disordered" evidence="5">
    <location>
        <begin position="398"/>
        <end position="421"/>
    </location>
</feature>
<comment type="caution">
    <text evidence="8">The sequence shown here is derived from an EMBL/GenBank/DDBJ whole genome shotgun (WGS) entry which is preliminary data.</text>
</comment>
<keyword evidence="3" id="KW-0970">Cilium biogenesis/degradation</keyword>
<comment type="subcellular location">
    <subcellularLocation>
        <location evidence="4">Dynein axonemal particle</location>
    </subcellularLocation>
</comment>
<feature type="domain" description="Dynein assembly factor 3 C-terminal" evidence="7">
    <location>
        <begin position="381"/>
        <end position="521"/>
    </location>
</feature>
<gene>
    <name evidence="8" type="ORF">O3P69_018925</name>
</gene>
<evidence type="ECO:0000256" key="4">
    <source>
        <dbReference type="ARBA" id="ARBA00024190"/>
    </source>
</evidence>
<keyword evidence="2" id="KW-0963">Cytoplasm</keyword>
<evidence type="ECO:0008006" key="10">
    <source>
        <dbReference type="Google" id="ProtNLM"/>
    </source>
</evidence>
<feature type="region of interest" description="Disordered" evidence="5">
    <location>
        <begin position="358"/>
        <end position="384"/>
    </location>
</feature>
<feature type="domain" description="Dynein assembly factor 3 C-terminal" evidence="7">
    <location>
        <begin position="212"/>
        <end position="345"/>
    </location>
</feature>
<dbReference type="GO" id="GO:0120293">
    <property type="term" value="C:dynein axonemal particle"/>
    <property type="evidence" value="ECO:0007669"/>
    <property type="project" value="UniProtKB-SubCell"/>
</dbReference>
<sequence length="563" mass="62840">MLGHGMFNWWGFSPPLDFFSYLKDGARDGEVVQVAVVGAGDPRHLLQTLAKRVGTKRLRIFILEAYVEVYARLLLLLGASLQIGMGVRERATLLLDLWANLYLRPTSRAYLELVGRRAMTDEALHSNLIGLVSAGRLKYRERDAMDAVCRSWDVRLRQLLKTRYDSRRAEADWAWHMRLAFRTQQLQTAVKEAEDRKEQKGGSTFLSTGWGQEFLTWREDGRALALGAEATPTLPNTSLASVATVMEGSTKHRRIGYWGDVLTGPFPALALASTDPRAAKAQNNRNAHSGSEVALWNMESLLDELWATYLQETNDDTEYVNTADKPEAKELIKSKSPSAEEHLENMCDTVEKLHIQQGKDGLAGGEGKDTNGEANIENPQTNTHSVNADVQNMNVMVNKNEDDENSKKRVKSKPPRKKSSVEGGRAYIDYLKLDGVEIILLSPSRLNDLSSLSEIEGELDLIYLSAAMAHMMSPSFFLKHRGAHTQLLLETVQMFPQLTDDQVKEYQTRVTASAGEAGWKQQASPHPLCHLRFHRPASPPPGHGRARGDAGVLQLDMLELVKT</sequence>
<organism evidence="8 9">
    <name type="scientific">Scylla paramamosain</name>
    <name type="common">Mud crab</name>
    <dbReference type="NCBI Taxonomy" id="85552"/>
    <lineage>
        <taxon>Eukaryota</taxon>
        <taxon>Metazoa</taxon>
        <taxon>Ecdysozoa</taxon>
        <taxon>Arthropoda</taxon>
        <taxon>Crustacea</taxon>
        <taxon>Multicrustacea</taxon>
        <taxon>Malacostraca</taxon>
        <taxon>Eumalacostraca</taxon>
        <taxon>Eucarida</taxon>
        <taxon>Decapoda</taxon>
        <taxon>Pleocyemata</taxon>
        <taxon>Brachyura</taxon>
        <taxon>Eubrachyura</taxon>
        <taxon>Portunoidea</taxon>
        <taxon>Portunidae</taxon>
        <taxon>Portuninae</taxon>
        <taxon>Scylla</taxon>
    </lineage>
</organism>
<evidence type="ECO:0000256" key="1">
    <source>
        <dbReference type="ARBA" id="ARBA00010449"/>
    </source>
</evidence>
<protein>
    <recommendedName>
        <fullName evidence="10">Dynein assembly factor 3, axonemal</fullName>
    </recommendedName>
</protein>
<accession>A0AAW0SH18</accession>
<dbReference type="GO" id="GO:0044458">
    <property type="term" value="P:motile cilium assembly"/>
    <property type="evidence" value="ECO:0007669"/>
    <property type="project" value="TreeGrafter"/>
</dbReference>
<dbReference type="PANTHER" id="PTHR22118">
    <property type="entry name" value="DYNEIN ASSEMBLY FACTOR 3, AXONEMAL"/>
    <property type="match status" value="1"/>
</dbReference>
<dbReference type="GO" id="GO:0070286">
    <property type="term" value="P:axonemal dynein complex assembly"/>
    <property type="evidence" value="ECO:0007669"/>
    <property type="project" value="InterPro"/>
</dbReference>
<keyword evidence="9" id="KW-1185">Reference proteome</keyword>
<evidence type="ECO:0000256" key="2">
    <source>
        <dbReference type="ARBA" id="ARBA00022490"/>
    </source>
</evidence>
<feature type="domain" description="DUF4470" evidence="6">
    <location>
        <begin position="9"/>
        <end position="103"/>
    </location>
</feature>
<evidence type="ECO:0000259" key="6">
    <source>
        <dbReference type="Pfam" id="PF14737"/>
    </source>
</evidence>
<dbReference type="EMBL" id="JARAKH010000252">
    <property type="protein sequence ID" value="KAK8374674.1"/>
    <property type="molecule type" value="Genomic_DNA"/>
</dbReference>
<dbReference type="PANTHER" id="PTHR22118:SF14">
    <property type="entry name" value="DYNEIN AXONEMAL ASSEMBLY FACTOR 3"/>
    <property type="match status" value="1"/>
</dbReference>
<comment type="similarity">
    <text evidence="1">Belongs to the DNAAF3 family.</text>
</comment>
<feature type="domain" description="Dynein assembly factor 3 C-terminal" evidence="7">
    <location>
        <begin position="147"/>
        <end position="185"/>
    </location>
</feature>
<evidence type="ECO:0000313" key="9">
    <source>
        <dbReference type="Proteomes" id="UP001487740"/>
    </source>
</evidence>
<feature type="compositionally biased region" description="Basic residues" evidence="5">
    <location>
        <begin position="408"/>
        <end position="418"/>
    </location>
</feature>
<dbReference type="InterPro" id="IPR027974">
    <property type="entry name" value="DUF4470"/>
</dbReference>
<reference evidence="8 9" key="1">
    <citation type="submission" date="2023-03" db="EMBL/GenBank/DDBJ databases">
        <title>High-quality genome of Scylla paramamosain provides insights in environmental adaptation.</title>
        <authorList>
            <person name="Zhang L."/>
        </authorList>
    </citation>
    <scope>NUCLEOTIDE SEQUENCE [LARGE SCALE GENOMIC DNA]</scope>
    <source>
        <strain evidence="8">LZ_2023a</strain>
        <tissue evidence="8">Muscle</tissue>
    </source>
</reference>